<evidence type="ECO:0000256" key="6">
    <source>
        <dbReference type="ARBA" id="ARBA00023002"/>
    </source>
</evidence>
<dbReference type="RefSeq" id="WP_062861010.1">
    <property type="nucleotide sequence ID" value="NZ_CP014869.1"/>
</dbReference>
<keyword evidence="3" id="KW-0812">Transmembrane</keyword>
<evidence type="ECO:0000256" key="3">
    <source>
        <dbReference type="ARBA" id="ARBA00022692"/>
    </source>
</evidence>
<evidence type="ECO:0000256" key="1">
    <source>
        <dbReference type="ARBA" id="ARBA00004141"/>
    </source>
</evidence>
<name>A0A142NKY3_BRELN</name>
<dbReference type="InterPro" id="IPR002347">
    <property type="entry name" value="SDR_fam"/>
</dbReference>
<protein>
    <submittedName>
        <fullName evidence="12">Short-chain dehydrogenase</fullName>
    </submittedName>
</protein>
<dbReference type="GO" id="GO:0016616">
    <property type="term" value="F:oxidoreductase activity, acting on the CH-OH group of donors, NAD or NADP as acceptor"/>
    <property type="evidence" value="ECO:0007669"/>
    <property type="project" value="UniProtKB-ARBA"/>
</dbReference>
<dbReference type="InterPro" id="IPR057326">
    <property type="entry name" value="KR_dom"/>
</dbReference>
<dbReference type="PRINTS" id="PR00080">
    <property type="entry name" value="SDRFAMILY"/>
</dbReference>
<comment type="similarity">
    <text evidence="2 9">Belongs to the short-chain dehydrogenases/reductases (SDR) family.</text>
</comment>
<dbReference type="SMART" id="SM00822">
    <property type="entry name" value="PKS_KR"/>
    <property type="match status" value="1"/>
</dbReference>
<dbReference type="KEGG" id="bly:A2T55_03945"/>
<dbReference type="AlphaFoldDB" id="A0A142NKY3"/>
<dbReference type="CDD" id="cd05339">
    <property type="entry name" value="17beta-HSDXI-like_SDR_c"/>
    <property type="match status" value="1"/>
</dbReference>
<keyword evidence="7" id="KW-0443">Lipid metabolism</keyword>
<keyword evidence="5" id="KW-1133">Transmembrane helix</keyword>
<dbReference type="Proteomes" id="UP000075950">
    <property type="component" value="Chromosome"/>
</dbReference>
<evidence type="ECO:0000256" key="8">
    <source>
        <dbReference type="ARBA" id="ARBA00023136"/>
    </source>
</evidence>
<evidence type="ECO:0000256" key="9">
    <source>
        <dbReference type="RuleBase" id="RU000363"/>
    </source>
</evidence>
<dbReference type="Gene3D" id="3.40.50.720">
    <property type="entry name" value="NAD(P)-binding Rossmann-like Domain"/>
    <property type="match status" value="1"/>
</dbReference>
<dbReference type="GO" id="GO:0006066">
    <property type="term" value="P:alcohol metabolic process"/>
    <property type="evidence" value="ECO:0007669"/>
    <property type="project" value="UniProtKB-ARBA"/>
</dbReference>
<sequence>MTRGTKIAGSRILITGAGSGIGRLMALEAADRGAAEVIIWDLSAETGEAVRREIEAKGVRARTFSVNVGDSAQVASTAQDVGDIDILVNCAGVVTGKKLLDADEAAIRRTFDVNTMALYWTTKAFLPGIRERNHGSIVNIASAAGLTGVAKQTDYSASKWAAVGFTESLRGELRAEGSRVNTLVVCPFYINTGMFAGVQTKFPRLLPILEENNVSTQVIDSIESGREQLVMPSLVRLVPGVRLLPTRAFDAVMDFLGVNQTMDHFTGRTGGASPRSRRAARRRQPAGV</sequence>
<feature type="region of interest" description="Disordered" evidence="10">
    <location>
        <begin position="265"/>
        <end position="288"/>
    </location>
</feature>
<feature type="domain" description="Ketoreductase" evidence="11">
    <location>
        <begin position="10"/>
        <end position="211"/>
    </location>
</feature>
<keyword evidence="8" id="KW-0472">Membrane</keyword>
<evidence type="ECO:0000313" key="13">
    <source>
        <dbReference type="Proteomes" id="UP000075950"/>
    </source>
</evidence>
<evidence type="ECO:0000256" key="7">
    <source>
        <dbReference type="ARBA" id="ARBA00023098"/>
    </source>
</evidence>
<evidence type="ECO:0000259" key="11">
    <source>
        <dbReference type="SMART" id="SM00822"/>
    </source>
</evidence>
<dbReference type="PRINTS" id="PR00081">
    <property type="entry name" value="GDHRDH"/>
</dbReference>
<dbReference type="InterPro" id="IPR020904">
    <property type="entry name" value="Sc_DH/Rdtase_CS"/>
</dbReference>
<dbReference type="PROSITE" id="PS00061">
    <property type="entry name" value="ADH_SHORT"/>
    <property type="match status" value="1"/>
</dbReference>
<dbReference type="SUPFAM" id="SSF51735">
    <property type="entry name" value="NAD(P)-binding Rossmann-fold domains"/>
    <property type="match status" value="1"/>
</dbReference>
<evidence type="ECO:0000313" key="12">
    <source>
        <dbReference type="EMBL" id="AMT93040.1"/>
    </source>
</evidence>
<evidence type="ECO:0000256" key="4">
    <source>
        <dbReference type="ARBA" id="ARBA00022857"/>
    </source>
</evidence>
<accession>A0A142NKY3</accession>
<dbReference type="EMBL" id="CP014869">
    <property type="protein sequence ID" value="AMT93040.1"/>
    <property type="molecule type" value="Genomic_DNA"/>
</dbReference>
<evidence type="ECO:0000256" key="2">
    <source>
        <dbReference type="ARBA" id="ARBA00006484"/>
    </source>
</evidence>
<dbReference type="Pfam" id="PF00106">
    <property type="entry name" value="adh_short"/>
    <property type="match status" value="1"/>
</dbReference>
<proteinExistence type="inferred from homology"/>
<feature type="compositionally biased region" description="Basic residues" evidence="10">
    <location>
        <begin position="275"/>
        <end position="288"/>
    </location>
</feature>
<reference evidence="13" key="1">
    <citation type="submission" date="2016-03" db="EMBL/GenBank/DDBJ databases">
        <authorList>
            <person name="Ploux O."/>
        </authorList>
    </citation>
    <scope>NUCLEOTIDE SEQUENCE [LARGE SCALE GENOMIC DNA]</scope>
    <source>
        <strain evidence="13">BS258</strain>
    </source>
</reference>
<keyword evidence="6" id="KW-0560">Oxidoreductase</keyword>
<dbReference type="FunFam" id="3.40.50.720:FF:000131">
    <property type="entry name" value="Short-chain dehydrogenase/reductase 3"/>
    <property type="match status" value="1"/>
</dbReference>
<evidence type="ECO:0000256" key="10">
    <source>
        <dbReference type="SAM" id="MobiDB-lite"/>
    </source>
</evidence>
<gene>
    <name evidence="12" type="ORF">A2T55_03945</name>
</gene>
<dbReference type="PANTHER" id="PTHR24322">
    <property type="entry name" value="PKSB"/>
    <property type="match status" value="1"/>
</dbReference>
<dbReference type="InterPro" id="IPR036291">
    <property type="entry name" value="NAD(P)-bd_dom_sf"/>
</dbReference>
<dbReference type="PANTHER" id="PTHR24322:SF736">
    <property type="entry name" value="RETINOL DEHYDROGENASE 10"/>
    <property type="match status" value="1"/>
</dbReference>
<organism evidence="12 13">
    <name type="scientific">Brevibacterium linens</name>
    <dbReference type="NCBI Taxonomy" id="1703"/>
    <lineage>
        <taxon>Bacteria</taxon>
        <taxon>Bacillati</taxon>
        <taxon>Actinomycetota</taxon>
        <taxon>Actinomycetes</taxon>
        <taxon>Micrococcales</taxon>
        <taxon>Brevibacteriaceae</taxon>
        <taxon>Brevibacterium</taxon>
    </lineage>
</organism>
<keyword evidence="4" id="KW-0521">NADP</keyword>
<dbReference type="GO" id="GO:0016020">
    <property type="term" value="C:membrane"/>
    <property type="evidence" value="ECO:0007669"/>
    <property type="project" value="UniProtKB-SubCell"/>
</dbReference>
<evidence type="ECO:0000256" key="5">
    <source>
        <dbReference type="ARBA" id="ARBA00022989"/>
    </source>
</evidence>
<dbReference type="GO" id="GO:0006720">
    <property type="term" value="P:isoprenoid metabolic process"/>
    <property type="evidence" value="ECO:0007669"/>
    <property type="project" value="UniProtKB-ARBA"/>
</dbReference>
<comment type="subcellular location">
    <subcellularLocation>
        <location evidence="1">Membrane</location>
        <topology evidence="1">Multi-pass membrane protein</topology>
    </subcellularLocation>
</comment>
<dbReference type="GO" id="GO:0042445">
    <property type="term" value="P:hormone metabolic process"/>
    <property type="evidence" value="ECO:0007669"/>
    <property type="project" value="UniProtKB-ARBA"/>
</dbReference>